<feature type="compositionally biased region" description="Acidic residues" evidence="1">
    <location>
        <begin position="29"/>
        <end position="38"/>
    </location>
</feature>
<evidence type="ECO:0000256" key="1">
    <source>
        <dbReference type="SAM" id="MobiDB-lite"/>
    </source>
</evidence>
<evidence type="ECO:0000313" key="3">
    <source>
        <dbReference type="WBParaSite" id="Csp11.Scaffold629.g12810.t1"/>
    </source>
</evidence>
<accession>A0A1I7TXK9</accession>
<dbReference type="WBParaSite" id="Csp11.Scaffold629.g12810.t1">
    <property type="protein sequence ID" value="Csp11.Scaffold629.g12810.t1"/>
    <property type="gene ID" value="Csp11.Scaffold629.g12810"/>
</dbReference>
<feature type="compositionally biased region" description="Polar residues" evidence="1">
    <location>
        <begin position="70"/>
        <end position="79"/>
    </location>
</feature>
<feature type="compositionally biased region" description="Pro residues" evidence="1">
    <location>
        <begin position="1"/>
        <end position="10"/>
    </location>
</feature>
<protein>
    <submittedName>
        <fullName evidence="3">SIT4 phosphatase-associated family protein</fullName>
    </submittedName>
</protein>
<dbReference type="AlphaFoldDB" id="A0A1I7TXK9"/>
<organism evidence="2 3">
    <name type="scientific">Caenorhabditis tropicalis</name>
    <dbReference type="NCBI Taxonomy" id="1561998"/>
    <lineage>
        <taxon>Eukaryota</taxon>
        <taxon>Metazoa</taxon>
        <taxon>Ecdysozoa</taxon>
        <taxon>Nematoda</taxon>
        <taxon>Chromadorea</taxon>
        <taxon>Rhabditida</taxon>
        <taxon>Rhabditina</taxon>
        <taxon>Rhabditomorpha</taxon>
        <taxon>Rhabditoidea</taxon>
        <taxon>Rhabditidae</taxon>
        <taxon>Peloderinae</taxon>
        <taxon>Caenorhabditis</taxon>
    </lineage>
</organism>
<feature type="region of interest" description="Disordered" evidence="1">
    <location>
        <begin position="1"/>
        <end position="96"/>
    </location>
</feature>
<sequence>MEIDGGPPPFCATVDDDDDAHPFEKNPFDDVDDDDESSPDSSSLPLPVTPVMDIKREEEKEGESQERGDTNASEPQNEQNIEEDDDEWGDFGEAVAAPAPIQNVRKSFFIT</sequence>
<keyword evidence="2" id="KW-1185">Reference proteome</keyword>
<name>A0A1I7TXK9_9PELO</name>
<dbReference type="Proteomes" id="UP000095282">
    <property type="component" value="Unplaced"/>
</dbReference>
<dbReference type="eggNOG" id="ENOG502TJ75">
    <property type="taxonomic scope" value="Eukaryota"/>
</dbReference>
<evidence type="ECO:0000313" key="2">
    <source>
        <dbReference type="Proteomes" id="UP000095282"/>
    </source>
</evidence>
<feature type="compositionally biased region" description="Acidic residues" evidence="1">
    <location>
        <begin position="80"/>
        <end position="90"/>
    </location>
</feature>
<proteinExistence type="predicted"/>
<reference evidence="3" key="1">
    <citation type="submission" date="2016-11" db="UniProtKB">
        <authorList>
            <consortium name="WormBaseParasite"/>
        </authorList>
    </citation>
    <scope>IDENTIFICATION</scope>
</reference>
<feature type="compositionally biased region" description="Basic and acidic residues" evidence="1">
    <location>
        <begin position="53"/>
        <end position="69"/>
    </location>
</feature>
<dbReference type="STRING" id="1561998.A0A1I7TXK9"/>